<evidence type="ECO:0000313" key="2">
    <source>
        <dbReference type="EMBL" id="GAA3056030.1"/>
    </source>
</evidence>
<feature type="region of interest" description="Disordered" evidence="1">
    <location>
        <begin position="46"/>
        <end position="65"/>
    </location>
</feature>
<dbReference type="Proteomes" id="UP001501532">
    <property type="component" value="Unassembled WGS sequence"/>
</dbReference>
<feature type="region of interest" description="Disordered" evidence="1">
    <location>
        <begin position="1"/>
        <end position="21"/>
    </location>
</feature>
<evidence type="ECO:0000313" key="3">
    <source>
        <dbReference type="Proteomes" id="UP001501532"/>
    </source>
</evidence>
<organism evidence="2 3">
    <name type="scientific">Streptomyces glomeratus</name>
    <dbReference type="NCBI Taxonomy" id="284452"/>
    <lineage>
        <taxon>Bacteria</taxon>
        <taxon>Bacillati</taxon>
        <taxon>Actinomycetota</taxon>
        <taxon>Actinomycetes</taxon>
        <taxon>Kitasatosporales</taxon>
        <taxon>Streptomycetaceae</taxon>
        <taxon>Streptomyces</taxon>
    </lineage>
</organism>
<protein>
    <submittedName>
        <fullName evidence="2">Uncharacterized protein</fullName>
    </submittedName>
</protein>
<dbReference type="EMBL" id="BAAAUF010000044">
    <property type="protein sequence ID" value="GAA3056030.1"/>
    <property type="molecule type" value="Genomic_DNA"/>
</dbReference>
<sequence length="113" mass="12225">MTVSIPGADTDGSRSKGRPPLLCGLPGLPLPDDYLMELAAAACSPWASPPPEHRPHNRIGPRPLNQVWHDPLNALPIPKATVSQQLRDQSVNAAGVFIQSNVVILECPCWARY</sequence>
<name>A0ABP6LQK4_9ACTN</name>
<keyword evidence="3" id="KW-1185">Reference proteome</keyword>
<comment type="caution">
    <text evidence="2">The sequence shown here is derived from an EMBL/GenBank/DDBJ whole genome shotgun (WGS) entry which is preliminary data.</text>
</comment>
<gene>
    <name evidence="2" type="ORF">GCM10010448_44300</name>
</gene>
<accession>A0ABP6LQK4</accession>
<proteinExistence type="predicted"/>
<reference evidence="3" key="1">
    <citation type="journal article" date="2019" name="Int. J. Syst. Evol. Microbiol.">
        <title>The Global Catalogue of Microorganisms (GCM) 10K type strain sequencing project: providing services to taxonomists for standard genome sequencing and annotation.</title>
        <authorList>
            <consortium name="The Broad Institute Genomics Platform"/>
            <consortium name="The Broad Institute Genome Sequencing Center for Infectious Disease"/>
            <person name="Wu L."/>
            <person name="Ma J."/>
        </authorList>
    </citation>
    <scope>NUCLEOTIDE SEQUENCE [LARGE SCALE GENOMIC DNA]</scope>
    <source>
        <strain evidence="3">JCM 9091</strain>
    </source>
</reference>
<evidence type="ECO:0000256" key="1">
    <source>
        <dbReference type="SAM" id="MobiDB-lite"/>
    </source>
</evidence>